<dbReference type="InterPro" id="IPR004589">
    <property type="entry name" value="DNA_helicase_ATP-dep_RecQ"/>
</dbReference>
<dbReference type="InterPro" id="IPR002464">
    <property type="entry name" value="DNA/RNA_helicase_DEAH_CS"/>
</dbReference>
<keyword evidence="5" id="KW-0067">ATP-binding</keyword>
<dbReference type="Proteomes" id="UP000218238">
    <property type="component" value="Unassembled WGS sequence"/>
</dbReference>
<evidence type="ECO:0000256" key="6">
    <source>
        <dbReference type="ARBA" id="ARBA00023125"/>
    </source>
</evidence>
<sequence>MTNQLKNRALLLLRQALNDPTANFRPGQWEAIAELIQNKSRLLVVQRTGWGKSLVYFLATRLLRDGGGGCTLLISPLLALMRNQIAAAQRIDVKAATINSSNTDDWELVKAQLLADKVDVLLISPERLANDEFREKVLLPVSQRIGLFVVDEAHCISDWGHDFRPDYRRIVRILQALPENIPVLATTATANNRVVNDIISELGASLQVFRGSLTRPSLHLQNIYIPSPAVRMAWLAEHVPKLPGSGIIYTLTVKDADRVANWLEGQGINAAAYHSGLENDIRQLLEEQLIRNEIKVLVATTALGMGFDKPDLGFVIHYQRPGSVVHYYQQVGRAGRAVEKAYGILLSGNEDDEISNYFINTAFSPEVHTEQVLNILNQAVDGYSIAEMEQQLNISRGQIDKVLKLLSLESPAPITKQNSKWYATLINYKINTEKIAKLTQIRYQEQARMREYMQSQECLMTFLARELDDPNPTDCSKCSVCLGQPLLNETASIELVNKAIQYLRRSEQLIEPRKMWIAKTFPIYGFSGKIKDNLKAELGKALSLWGDAGWGELVKQGKYKNHNFDDELIQGTLEMIQRWQPQPFPTWVTCVPSLNHLELVPNFAQRLAKKLNLPFIPIIQKIRPTNLQKNMSNSFQQSHNLDGAFTVDSWEGMGGAVFLVDDMVDSRWTLTVISALLRRAGSGMVFPVALALNTLGQGD</sequence>
<evidence type="ECO:0000256" key="1">
    <source>
        <dbReference type="ARBA" id="ARBA00005446"/>
    </source>
</evidence>
<dbReference type="GO" id="GO:0043138">
    <property type="term" value="F:3'-5' DNA helicase activity"/>
    <property type="evidence" value="ECO:0007669"/>
    <property type="project" value="UniProtKB-EC"/>
</dbReference>
<protein>
    <recommendedName>
        <fullName evidence="9">DNA 3'-5' helicase</fullName>
        <ecNumber evidence="9">5.6.2.4</ecNumber>
    </recommendedName>
</protein>
<dbReference type="GO" id="GO:0003677">
    <property type="term" value="F:DNA binding"/>
    <property type="evidence" value="ECO:0007669"/>
    <property type="project" value="UniProtKB-KW"/>
</dbReference>
<name>A0A2A2TF08_9CYAN</name>
<dbReference type="AlphaFoldDB" id="A0A2A2TF08"/>
<dbReference type="PANTHER" id="PTHR13710">
    <property type="entry name" value="DNA HELICASE RECQ FAMILY MEMBER"/>
    <property type="match status" value="1"/>
</dbReference>
<dbReference type="CDD" id="cd18018">
    <property type="entry name" value="DEXHc_RecQ4-like"/>
    <property type="match status" value="1"/>
</dbReference>
<comment type="caution">
    <text evidence="12">The sequence shown here is derived from an EMBL/GenBank/DDBJ whole genome shotgun (WGS) entry which is preliminary data.</text>
</comment>
<evidence type="ECO:0000256" key="4">
    <source>
        <dbReference type="ARBA" id="ARBA00022806"/>
    </source>
</evidence>
<evidence type="ECO:0000259" key="11">
    <source>
        <dbReference type="PROSITE" id="PS51194"/>
    </source>
</evidence>
<evidence type="ECO:0000256" key="5">
    <source>
        <dbReference type="ARBA" id="ARBA00022840"/>
    </source>
</evidence>
<dbReference type="Pfam" id="PF00270">
    <property type="entry name" value="DEAD"/>
    <property type="match status" value="1"/>
</dbReference>
<dbReference type="InterPro" id="IPR014001">
    <property type="entry name" value="Helicase_ATP-bd"/>
</dbReference>
<organism evidence="12 13">
    <name type="scientific">Brunnivagina elsteri CCALA 953</name>
    <dbReference type="NCBI Taxonomy" id="987040"/>
    <lineage>
        <taxon>Bacteria</taxon>
        <taxon>Bacillati</taxon>
        <taxon>Cyanobacteriota</taxon>
        <taxon>Cyanophyceae</taxon>
        <taxon>Nostocales</taxon>
        <taxon>Calotrichaceae</taxon>
        <taxon>Brunnivagina</taxon>
    </lineage>
</organism>
<dbReference type="GO" id="GO:0016787">
    <property type="term" value="F:hydrolase activity"/>
    <property type="evidence" value="ECO:0007669"/>
    <property type="project" value="UniProtKB-KW"/>
</dbReference>
<dbReference type="GO" id="GO:0030894">
    <property type="term" value="C:replisome"/>
    <property type="evidence" value="ECO:0007669"/>
    <property type="project" value="TreeGrafter"/>
</dbReference>
<comment type="similarity">
    <text evidence="1">Belongs to the helicase family. RecQ subfamily.</text>
</comment>
<dbReference type="InterPro" id="IPR001650">
    <property type="entry name" value="Helicase_C-like"/>
</dbReference>
<evidence type="ECO:0000256" key="2">
    <source>
        <dbReference type="ARBA" id="ARBA00022741"/>
    </source>
</evidence>
<accession>A0A2A2TF08</accession>
<reference evidence="12 13" key="1">
    <citation type="submission" date="2017-08" db="EMBL/GenBank/DDBJ databases">
        <title>Draft genome sequence of filamentous cyanobacterium Calothrix elsteri CCALA 953.</title>
        <authorList>
            <person name="Gagunashvili A.N."/>
            <person name="Elster J."/>
            <person name="Andresson O.S."/>
        </authorList>
    </citation>
    <scope>NUCLEOTIDE SEQUENCE [LARGE SCALE GENOMIC DNA]</scope>
    <source>
        <strain evidence="12 13">CCALA 953</strain>
    </source>
</reference>
<gene>
    <name evidence="12" type="ORF">CK510_20330</name>
</gene>
<evidence type="ECO:0000313" key="13">
    <source>
        <dbReference type="Proteomes" id="UP000218238"/>
    </source>
</evidence>
<keyword evidence="2" id="KW-0547">Nucleotide-binding</keyword>
<dbReference type="GO" id="GO:0006281">
    <property type="term" value="P:DNA repair"/>
    <property type="evidence" value="ECO:0007669"/>
    <property type="project" value="TreeGrafter"/>
</dbReference>
<proteinExistence type="inferred from homology"/>
<dbReference type="InterPro" id="IPR027417">
    <property type="entry name" value="P-loop_NTPase"/>
</dbReference>
<dbReference type="PROSITE" id="PS00690">
    <property type="entry name" value="DEAH_ATP_HELICASE"/>
    <property type="match status" value="1"/>
</dbReference>
<dbReference type="SUPFAM" id="SSF52540">
    <property type="entry name" value="P-loop containing nucleoside triphosphate hydrolases"/>
    <property type="match status" value="1"/>
</dbReference>
<dbReference type="RefSeq" id="WP_095723432.1">
    <property type="nucleotide sequence ID" value="NZ_NTFS01000262.1"/>
</dbReference>
<keyword evidence="6" id="KW-0238">DNA-binding</keyword>
<dbReference type="PANTHER" id="PTHR13710:SF105">
    <property type="entry name" value="ATP-DEPENDENT DNA HELICASE Q1"/>
    <property type="match status" value="1"/>
</dbReference>
<dbReference type="GO" id="GO:0005737">
    <property type="term" value="C:cytoplasm"/>
    <property type="evidence" value="ECO:0007669"/>
    <property type="project" value="TreeGrafter"/>
</dbReference>
<evidence type="ECO:0000256" key="9">
    <source>
        <dbReference type="ARBA" id="ARBA00034808"/>
    </source>
</evidence>
<keyword evidence="3" id="KW-0378">Hydrolase</keyword>
<dbReference type="PROSITE" id="PS51194">
    <property type="entry name" value="HELICASE_CTER"/>
    <property type="match status" value="1"/>
</dbReference>
<dbReference type="Gene3D" id="3.40.50.2020">
    <property type="match status" value="1"/>
</dbReference>
<evidence type="ECO:0000313" key="12">
    <source>
        <dbReference type="EMBL" id="PAX52256.1"/>
    </source>
</evidence>
<dbReference type="InterPro" id="IPR000836">
    <property type="entry name" value="PRTase_dom"/>
</dbReference>
<keyword evidence="7" id="KW-0413">Isomerase</keyword>
<dbReference type="InterPro" id="IPR011545">
    <property type="entry name" value="DEAD/DEAH_box_helicase_dom"/>
</dbReference>
<dbReference type="CDD" id="cd06223">
    <property type="entry name" value="PRTases_typeI"/>
    <property type="match status" value="1"/>
</dbReference>
<feature type="domain" description="Helicase ATP-binding" evidence="10">
    <location>
        <begin position="33"/>
        <end position="208"/>
    </location>
</feature>
<dbReference type="EMBL" id="NTFS01000262">
    <property type="protein sequence ID" value="PAX52256.1"/>
    <property type="molecule type" value="Genomic_DNA"/>
</dbReference>
<keyword evidence="4 12" id="KW-0347">Helicase</keyword>
<comment type="catalytic activity">
    <reaction evidence="8">
        <text>Couples ATP hydrolysis with the unwinding of duplex DNA by translocating in the 3'-5' direction.</text>
        <dbReference type="EC" id="5.6.2.4"/>
    </reaction>
</comment>
<dbReference type="GO" id="GO:0009378">
    <property type="term" value="F:four-way junction helicase activity"/>
    <property type="evidence" value="ECO:0007669"/>
    <property type="project" value="TreeGrafter"/>
</dbReference>
<feature type="domain" description="Helicase C-terminal" evidence="11">
    <location>
        <begin position="234"/>
        <end position="381"/>
    </location>
</feature>
<keyword evidence="13" id="KW-1185">Reference proteome</keyword>
<dbReference type="SUPFAM" id="SSF53271">
    <property type="entry name" value="PRTase-like"/>
    <property type="match status" value="1"/>
</dbReference>
<dbReference type="InterPro" id="IPR029057">
    <property type="entry name" value="PRTase-like"/>
</dbReference>
<dbReference type="SMART" id="SM00487">
    <property type="entry name" value="DEXDc"/>
    <property type="match status" value="1"/>
</dbReference>
<dbReference type="GO" id="GO:0005524">
    <property type="term" value="F:ATP binding"/>
    <property type="evidence" value="ECO:0007669"/>
    <property type="project" value="UniProtKB-KW"/>
</dbReference>
<evidence type="ECO:0000256" key="7">
    <source>
        <dbReference type="ARBA" id="ARBA00023235"/>
    </source>
</evidence>
<dbReference type="Pfam" id="PF00271">
    <property type="entry name" value="Helicase_C"/>
    <property type="match status" value="1"/>
</dbReference>
<evidence type="ECO:0000256" key="3">
    <source>
        <dbReference type="ARBA" id="ARBA00022801"/>
    </source>
</evidence>
<evidence type="ECO:0000256" key="8">
    <source>
        <dbReference type="ARBA" id="ARBA00034617"/>
    </source>
</evidence>
<dbReference type="SMART" id="SM00490">
    <property type="entry name" value="HELICc"/>
    <property type="match status" value="1"/>
</dbReference>
<dbReference type="NCBIfam" id="TIGR00614">
    <property type="entry name" value="recQ_fam"/>
    <property type="match status" value="1"/>
</dbReference>
<dbReference type="PROSITE" id="PS51192">
    <property type="entry name" value="HELICASE_ATP_BIND_1"/>
    <property type="match status" value="1"/>
</dbReference>
<dbReference type="OrthoDB" id="9763310at2"/>
<dbReference type="Gene3D" id="3.40.50.300">
    <property type="entry name" value="P-loop containing nucleotide triphosphate hydrolases"/>
    <property type="match status" value="2"/>
</dbReference>
<dbReference type="GO" id="GO:0043590">
    <property type="term" value="C:bacterial nucleoid"/>
    <property type="evidence" value="ECO:0007669"/>
    <property type="project" value="TreeGrafter"/>
</dbReference>
<dbReference type="EC" id="5.6.2.4" evidence="9"/>
<dbReference type="GO" id="GO:0006310">
    <property type="term" value="P:DNA recombination"/>
    <property type="evidence" value="ECO:0007669"/>
    <property type="project" value="InterPro"/>
</dbReference>
<evidence type="ECO:0000259" key="10">
    <source>
        <dbReference type="PROSITE" id="PS51192"/>
    </source>
</evidence>